<evidence type="ECO:0000313" key="12">
    <source>
        <dbReference type="Proteomes" id="UP000444721"/>
    </source>
</evidence>
<evidence type="ECO:0000256" key="3">
    <source>
        <dbReference type="ARBA" id="ARBA00022692"/>
    </source>
</evidence>
<dbReference type="GO" id="GO:0042407">
    <property type="term" value="P:cristae formation"/>
    <property type="evidence" value="ECO:0007669"/>
    <property type="project" value="TreeGrafter"/>
</dbReference>
<dbReference type="VEuPathDB" id="AmoebaDB:NfTy_007740"/>
<feature type="transmembrane region" description="Helical" evidence="10">
    <location>
        <begin position="122"/>
        <end position="144"/>
    </location>
</feature>
<evidence type="ECO:0008006" key="13">
    <source>
        <dbReference type="Google" id="ProtNLM"/>
    </source>
</evidence>
<dbReference type="Pfam" id="PF09731">
    <property type="entry name" value="Mitofilin"/>
    <property type="match status" value="1"/>
</dbReference>
<dbReference type="GeneID" id="68115863"/>
<evidence type="ECO:0000256" key="10">
    <source>
        <dbReference type="SAM" id="Phobius"/>
    </source>
</evidence>
<dbReference type="GO" id="GO:0061617">
    <property type="term" value="C:MICOS complex"/>
    <property type="evidence" value="ECO:0007669"/>
    <property type="project" value="TreeGrafter"/>
</dbReference>
<keyword evidence="3 10" id="KW-0812">Transmembrane</keyword>
<protein>
    <recommendedName>
        <fullName evidence="13">Mitofilin</fullName>
    </recommendedName>
</protein>
<keyword evidence="5 10" id="KW-1133">Transmembrane helix</keyword>
<comment type="caution">
    <text evidence="11">The sequence shown here is derived from an EMBL/GenBank/DDBJ whole genome shotgun (WGS) entry which is preliminary data.</text>
</comment>
<evidence type="ECO:0000256" key="2">
    <source>
        <dbReference type="ARBA" id="ARBA00010877"/>
    </source>
</evidence>
<organism evidence="11 12">
    <name type="scientific">Naegleria fowleri</name>
    <name type="common">Brain eating amoeba</name>
    <dbReference type="NCBI Taxonomy" id="5763"/>
    <lineage>
        <taxon>Eukaryota</taxon>
        <taxon>Discoba</taxon>
        <taxon>Heterolobosea</taxon>
        <taxon>Tetramitia</taxon>
        <taxon>Eutetramitia</taxon>
        <taxon>Vahlkampfiidae</taxon>
        <taxon>Naegleria</taxon>
    </lineage>
</organism>
<evidence type="ECO:0000256" key="4">
    <source>
        <dbReference type="ARBA" id="ARBA00022792"/>
    </source>
</evidence>
<dbReference type="InterPro" id="IPR019133">
    <property type="entry name" value="MIC60"/>
</dbReference>
<dbReference type="VEuPathDB" id="AmoebaDB:NF0022550"/>
<evidence type="ECO:0000256" key="9">
    <source>
        <dbReference type="SAM" id="MobiDB-lite"/>
    </source>
</evidence>
<dbReference type="OMA" id="NEWLTTH"/>
<reference evidence="11 12" key="1">
    <citation type="journal article" date="2019" name="Sci. Rep.">
        <title>Nanopore sequencing improves the draft genome of the human pathogenic amoeba Naegleria fowleri.</title>
        <authorList>
            <person name="Liechti N."/>
            <person name="Schurch N."/>
            <person name="Bruggmann R."/>
            <person name="Wittwer M."/>
        </authorList>
    </citation>
    <scope>NUCLEOTIDE SEQUENCE [LARGE SCALE GENOMIC DNA]</scope>
    <source>
        <strain evidence="11 12">ATCC 30894</strain>
    </source>
</reference>
<keyword evidence="7 10" id="KW-0472">Membrane</keyword>
<evidence type="ECO:0000256" key="5">
    <source>
        <dbReference type="ARBA" id="ARBA00022989"/>
    </source>
</evidence>
<dbReference type="Proteomes" id="UP000444721">
    <property type="component" value="Unassembled WGS sequence"/>
</dbReference>
<dbReference type="VEuPathDB" id="AmoebaDB:FDP41_008645"/>
<evidence type="ECO:0000256" key="8">
    <source>
        <dbReference type="SAM" id="Coils"/>
    </source>
</evidence>
<name>A0A6A5BEQ5_NAEFO</name>
<dbReference type="PANTHER" id="PTHR15415:SF7">
    <property type="entry name" value="MICOS COMPLEX SUBUNIT MIC60"/>
    <property type="match status" value="1"/>
</dbReference>
<comment type="similarity">
    <text evidence="2">Belongs to the MICOS complex subunit Mic60 family.</text>
</comment>
<dbReference type="AlphaFoldDB" id="A0A6A5BEQ5"/>
<accession>A0A6A5BEQ5</accession>
<sequence>MKRAIASRQVVLTLATAPSSGGRNHLLAKTSSSAKTCSSGFHHHQQNQYAMFSTSCFTKATASTSGNNSNNTSSSGTTTSPSSSSNPTTTTKATESIKYNKENQLRPPSEAGSGGSKKSPSLLFKLLLSLSVISAGSLAVLMYLKDDIEKARKLEKEISELKAYQKQALSDLNAANRDNMEGENNSEKEEKIQEFNNKANEERSALENALQTELQNTQHRLQSIASQLEALHREKSSIVQQMTTLENSQTAIKKEVEQLNSEKQSLTAAIENAMTHSSVRVDSSKLASKEGPLSVEDRDLLILRIQQIEKQLATKDQLLRTLEHEYETKLNRVRALSEEQTKLEMDKLSAKLSEKQTELQLLRERLSQELSAEKLRLSSEMEQSLKEQAQDISSLYSSHAQKKDLQVREAEAKLKQLEKHFAESIDYFNDSLKLQQYTTAIISFQDATLNKKQPCKKEVEKLKTLAENDDLVTTALALIPEQVILEGAASSEDLRNRFLTVKKQALASSLTPSHAGLFGYVTSKLASVFVVEEHGLVSGESVNAALARAEYYLKHRRLENALSEIVNICQQKDNENLKFVLTDWMKDANDRVLLDQALRMLQSHLVVLSQSVQ</sequence>
<evidence type="ECO:0000256" key="6">
    <source>
        <dbReference type="ARBA" id="ARBA00023128"/>
    </source>
</evidence>
<evidence type="ECO:0000256" key="7">
    <source>
        <dbReference type="ARBA" id="ARBA00023136"/>
    </source>
</evidence>
<dbReference type="EMBL" id="VFQX01000063">
    <property type="protein sequence ID" value="KAF0972981.1"/>
    <property type="molecule type" value="Genomic_DNA"/>
</dbReference>
<keyword evidence="8" id="KW-0175">Coiled coil</keyword>
<keyword evidence="6" id="KW-0496">Mitochondrion</keyword>
<dbReference type="OrthoDB" id="10261039at2759"/>
<feature type="coiled-coil region" evidence="8">
    <location>
        <begin position="305"/>
        <end position="420"/>
    </location>
</feature>
<feature type="region of interest" description="Disordered" evidence="9">
    <location>
        <begin position="63"/>
        <end position="118"/>
    </location>
</feature>
<proteinExistence type="inferred from homology"/>
<dbReference type="PANTHER" id="PTHR15415">
    <property type="entry name" value="MITOFILIN"/>
    <property type="match status" value="1"/>
</dbReference>
<feature type="compositionally biased region" description="Low complexity" evidence="9">
    <location>
        <begin position="63"/>
        <end position="94"/>
    </location>
</feature>
<comment type="subcellular location">
    <subcellularLocation>
        <location evidence="1">Mitochondrion inner membrane</location>
    </subcellularLocation>
</comment>
<dbReference type="RefSeq" id="XP_044557694.1">
    <property type="nucleotide sequence ID" value="XM_044712521.1"/>
</dbReference>
<keyword evidence="12" id="KW-1185">Reference proteome</keyword>
<evidence type="ECO:0000256" key="1">
    <source>
        <dbReference type="ARBA" id="ARBA00004273"/>
    </source>
</evidence>
<evidence type="ECO:0000313" key="11">
    <source>
        <dbReference type="EMBL" id="KAF0972981.1"/>
    </source>
</evidence>
<keyword evidence="4" id="KW-0999">Mitochondrion inner membrane</keyword>
<gene>
    <name evidence="11" type="ORF">FDP41_008645</name>
</gene>
<feature type="region of interest" description="Disordered" evidence="9">
    <location>
        <begin position="172"/>
        <end position="191"/>
    </location>
</feature>